<accession>A0A2P7NW29</accession>
<dbReference type="AlphaFoldDB" id="A0A2P7NW29"/>
<keyword evidence="2" id="KW-1185">Reference proteome</keyword>
<dbReference type="RefSeq" id="WP_106706503.1">
    <property type="nucleotide sequence ID" value="NZ_PXXU01000015.1"/>
</dbReference>
<dbReference type="InterPro" id="IPR027417">
    <property type="entry name" value="P-loop_NTPase"/>
</dbReference>
<evidence type="ECO:0000313" key="2">
    <source>
        <dbReference type="Proteomes" id="UP000241912"/>
    </source>
</evidence>
<dbReference type="SUPFAM" id="SSF52540">
    <property type="entry name" value="P-loop containing nucleoside triphosphate hydrolases"/>
    <property type="match status" value="1"/>
</dbReference>
<proteinExistence type="predicted"/>
<protein>
    <recommendedName>
        <fullName evidence="3">Sulfotransferase family protein</fullName>
    </recommendedName>
</protein>
<sequence>MNRTQLVLFTLASGRSGTSYLADFFAKNITQCYSTHEPYFTFGNPTLFGKPIAWNTRHNDRALLPVLERKCRFIVSRKEPVYFESNHAFLKAFNRHAGALLNNPGFIHLVRHPLRVAKSEYVREQMIRKWHFPFADYTSDTGERYFRWALTGQEDVFRHYPSSLSRFQFYLLQWLEIEYRAMQLIHDHRWQARVFFIDVGVDLKQEAVLKNMVRFFDLPHQPVFKMDLRRNQTPFIDPTLVTQQDKQEFQAIARHLPERYKKLLQNKPYRDCSWFTEVNQLMIEGSRA</sequence>
<dbReference type="OrthoDB" id="8548491at2"/>
<dbReference type="Proteomes" id="UP000241912">
    <property type="component" value="Unassembled WGS sequence"/>
</dbReference>
<reference evidence="1 2" key="1">
    <citation type="submission" date="2018-03" db="EMBL/GenBank/DDBJ databases">
        <title>Draft genome of Nitrosomonas supralitoralis APG5.</title>
        <authorList>
            <person name="Urakawa H."/>
            <person name="Lopez J.V."/>
        </authorList>
    </citation>
    <scope>NUCLEOTIDE SEQUENCE [LARGE SCALE GENOMIC DNA]</scope>
    <source>
        <strain evidence="1 2">APG5</strain>
    </source>
</reference>
<evidence type="ECO:0000313" key="1">
    <source>
        <dbReference type="EMBL" id="PSJ17677.1"/>
    </source>
</evidence>
<evidence type="ECO:0008006" key="3">
    <source>
        <dbReference type="Google" id="ProtNLM"/>
    </source>
</evidence>
<comment type="caution">
    <text evidence="1">The sequence shown here is derived from an EMBL/GenBank/DDBJ whole genome shotgun (WGS) entry which is preliminary data.</text>
</comment>
<organism evidence="1 2">
    <name type="scientific">Nitrosomonas supralitoralis</name>
    <dbReference type="NCBI Taxonomy" id="2116706"/>
    <lineage>
        <taxon>Bacteria</taxon>
        <taxon>Pseudomonadati</taxon>
        <taxon>Pseudomonadota</taxon>
        <taxon>Betaproteobacteria</taxon>
        <taxon>Nitrosomonadales</taxon>
        <taxon>Nitrosomonadaceae</taxon>
        <taxon>Nitrosomonas</taxon>
    </lineage>
</organism>
<name>A0A2P7NW29_9PROT</name>
<dbReference type="Gene3D" id="3.40.50.300">
    <property type="entry name" value="P-loop containing nucleotide triphosphate hydrolases"/>
    <property type="match status" value="1"/>
</dbReference>
<dbReference type="EMBL" id="PXXU01000015">
    <property type="protein sequence ID" value="PSJ17677.1"/>
    <property type="molecule type" value="Genomic_DNA"/>
</dbReference>
<gene>
    <name evidence="1" type="ORF">C7H79_06590</name>
</gene>